<keyword evidence="1" id="KW-0732">Signal</keyword>
<feature type="signal peptide" evidence="1">
    <location>
        <begin position="1"/>
        <end position="19"/>
    </location>
</feature>
<dbReference type="RefSeq" id="WP_385876211.1">
    <property type="nucleotide sequence ID" value="NZ_JBHLXE010000033.1"/>
</dbReference>
<gene>
    <name evidence="2" type="ORF">ACFFIT_03230</name>
</gene>
<dbReference type="EMBL" id="JBHLXE010000033">
    <property type="protein sequence ID" value="MFC0179117.1"/>
    <property type="molecule type" value="Genomic_DNA"/>
</dbReference>
<dbReference type="Pfam" id="PF17274">
    <property type="entry name" value="DUF5339"/>
    <property type="match status" value="1"/>
</dbReference>
<proteinExistence type="predicted"/>
<name>A0ABV6C820_9GAMM</name>
<dbReference type="Proteomes" id="UP001589758">
    <property type="component" value="Unassembled WGS sequence"/>
</dbReference>
<keyword evidence="3" id="KW-1185">Reference proteome</keyword>
<accession>A0ABV6C820</accession>
<feature type="chain" id="PRO_5045965745" evidence="1">
    <location>
        <begin position="20"/>
        <end position="97"/>
    </location>
</feature>
<reference evidence="2 3" key="1">
    <citation type="submission" date="2024-09" db="EMBL/GenBank/DDBJ databases">
        <authorList>
            <person name="Sun Q."/>
            <person name="Mori K."/>
        </authorList>
    </citation>
    <scope>NUCLEOTIDE SEQUENCE [LARGE SCALE GENOMIC DNA]</scope>
    <source>
        <strain evidence="2 3">CCM 8545</strain>
    </source>
</reference>
<organism evidence="2 3">
    <name type="scientific">Thorsellia kenyensis</name>
    <dbReference type="NCBI Taxonomy" id="1549888"/>
    <lineage>
        <taxon>Bacteria</taxon>
        <taxon>Pseudomonadati</taxon>
        <taxon>Pseudomonadota</taxon>
        <taxon>Gammaproteobacteria</taxon>
        <taxon>Enterobacterales</taxon>
        <taxon>Thorselliaceae</taxon>
        <taxon>Thorsellia</taxon>
    </lineage>
</organism>
<evidence type="ECO:0000313" key="3">
    <source>
        <dbReference type="Proteomes" id="UP001589758"/>
    </source>
</evidence>
<evidence type="ECO:0000313" key="2">
    <source>
        <dbReference type="EMBL" id="MFC0179117.1"/>
    </source>
</evidence>
<dbReference type="InterPro" id="IPR020493">
    <property type="entry name" value="Uncharacterised_HI0310"/>
</dbReference>
<sequence>MKKIIISAALLLSSTAVFADNCEKYVSEVDSMISEAKTHVTDPAEIKLIDDQISQMKTMINSLPEDQRDAICGQALEQIPMMKQMLEEGIKQMKAQG</sequence>
<comment type="caution">
    <text evidence="2">The sequence shown here is derived from an EMBL/GenBank/DDBJ whole genome shotgun (WGS) entry which is preliminary data.</text>
</comment>
<protein>
    <submittedName>
        <fullName evidence="2">DUF5339 family protein</fullName>
    </submittedName>
</protein>
<evidence type="ECO:0000256" key="1">
    <source>
        <dbReference type="SAM" id="SignalP"/>
    </source>
</evidence>